<proteinExistence type="predicted"/>
<dbReference type="Pfam" id="PF00665">
    <property type="entry name" value="rve"/>
    <property type="match status" value="1"/>
</dbReference>
<gene>
    <name evidence="2" type="primary">JHL23C09.1</name>
</gene>
<evidence type="ECO:0000259" key="1">
    <source>
        <dbReference type="PROSITE" id="PS50994"/>
    </source>
</evidence>
<dbReference type="PROSITE" id="PS50994">
    <property type="entry name" value="INTEGRASE"/>
    <property type="match status" value="1"/>
</dbReference>
<dbReference type="InterPro" id="IPR041588">
    <property type="entry name" value="Integrase_H2C2"/>
</dbReference>
<dbReference type="EMBL" id="AP011970">
    <property type="protein sequence ID" value="BAJ53209.1"/>
    <property type="molecule type" value="Genomic_DNA"/>
</dbReference>
<dbReference type="PANTHER" id="PTHR48475:SF1">
    <property type="entry name" value="RNASE H TYPE-1 DOMAIN-CONTAINING PROTEIN"/>
    <property type="match status" value="1"/>
</dbReference>
<dbReference type="GO" id="GO:0015074">
    <property type="term" value="P:DNA integration"/>
    <property type="evidence" value="ECO:0007669"/>
    <property type="project" value="InterPro"/>
</dbReference>
<dbReference type="Pfam" id="PF13456">
    <property type="entry name" value="RVT_3"/>
    <property type="match status" value="1"/>
</dbReference>
<dbReference type="InterPro" id="IPR002156">
    <property type="entry name" value="RNaseH_domain"/>
</dbReference>
<dbReference type="Gene3D" id="3.30.420.10">
    <property type="entry name" value="Ribonuclease H-like superfamily/Ribonuclease H"/>
    <property type="match status" value="2"/>
</dbReference>
<dbReference type="Gene3D" id="1.10.340.70">
    <property type="match status" value="1"/>
</dbReference>
<dbReference type="GO" id="GO:0003676">
    <property type="term" value="F:nucleic acid binding"/>
    <property type="evidence" value="ECO:0007669"/>
    <property type="project" value="InterPro"/>
</dbReference>
<accession>E6NU99</accession>
<dbReference type="InterPro" id="IPR036397">
    <property type="entry name" value="RNaseH_sf"/>
</dbReference>
<sequence>ACIRGLEAALEKEIKILKVFGDSNLIVSQALRKWKIKEERLVPYLQRLDELAQQFDGLSFHYLPRAKNQFADALATLASMVNVEEDRIIRPLTVRLQKQPAHIMNLVDDKPWYWDIQNYLQNEVYPEGSTKTDQRTLRQLASEYFLTGGVLYKRSWNGLHLRCVDEEEAQTIMDSLHNGESGPHMHGIALARKIMNLGYYWSTMKADCVRHAQKCHECQIFAKLQKQPPVNLNPIASPWPFATWGMDVIGKIHPKASNGHQFILVAIDYFTKWIEAASYSILNAKKAAQFVRTNILCRYGTPFEITTDNGAHFQGEFANLLKETRIQHHKSSPYRPQTNGAVEAANKAIKVILQKTIKKHKAWHEQLPNALWGYRTSIRTPTGATPYSLVYGMEAVLPIELEVQSARVIRESQISEANWAENYHLQLLGMDEKRLRAIHQTQVYQRRMARHFNKRVKDRKLEEGCLVLKEIRQPVIDPRGKFRPHWAGPYVLKKILSGGAVILTDLDGLEFTNPCNLDQLKRYFV</sequence>
<dbReference type="SUPFAM" id="SSF53098">
    <property type="entry name" value="Ribonuclease H-like"/>
    <property type="match status" value="2"/>
</dbReference>
<dbReference type="InterPro" id="IPR001584">
    <property type="entry name" value="Integrase_cat-core"/>
</dbReference>
<protein>
    <submittedName>
        <fullName evidence="2">JHL23C09.1 protein</fullName>
    </submittedName>
</protein>
<dbReference type="Pfam" id="PF17921">
    <property type="entry name" value="Integrase_H2C2"/>
    <property type="match status" value="1"/>
</dbReference>
<dbReference type="GO" id="GO:0004523">
    <property type="term" value="F:RNA-DNA hybrid ribonuclease activity"/>
    <property type="evidence" value="ECO:0007669"/>
    <property type="project" value="InterPro"/>
</dbReference>
<organism evidence="2">
    <name type="scientific">Jatropha curcas</name>
    <name type="common">Barbados nut</name>
    <dbReference type="NCBI Taxonomy" id="180498"/>
    <lineage>
        <taxon>Eukaryota</taxon>
        <taxon>Viridiplantae</taxon>
        <taxon>Streptophyta</taxon>
        <taxon>Embryophyta</taxon>
        <taxon>Tracheophyta</taxon>
        <taxon>Spermatophyta</taxon>
        <taxon>Magnoliopsida</taxon>
        <taxon>eudicotyledons</taxon>
        <taxon>Gunneridae</taxon>
        <taxon>Pentapetalae</taxon>
        <taxon>rosids</taxon>
        <taxon>fabids</taxon>
        <taxon>Malpighiales</taxon>
        <taxon>Euphorbiaceae</taxon>
        <taxon>Crotonoideae</taxon>
        <taxon>Jatropheae</taxon>
        <taxon>Jatropha</taxon>
    </lineage>
</organism>
<reference evidence="2" key="1">
    <citation type="journal article" date="2011" name="DNA Res.">
        <title>Sequence analysis of the genome of an oil-bearing tree, Jatropha curcas L.</title>
        <authorList>
            <person name="Sato S."/>
            <person name="Hirakawa H."/>
            <person name="Isobe S."/>
            <person name="Fukai E."/>
            <person name="Watanabe A."/>
            <person name="Kato M."/>
            <person name="Kawashima K."/>
            <person name="Minami C."/>
            <person name="Muraki A."/>
            <person name="Nakazaki N."/>
            <person name="Takahashi C."/>
            <person name="Nakayama S."/>
            <person name="Kishida Y."/>
            <person name="Kohara M."/>
            <person name="Yamada M."/>
            <person name="Tsuruoka H."/>
            <person name="Sasamoto S."/>
            <person name="Tabata S."/>
            <person name="Aizu T."/>
            <person name="Toyoda A."/>
            <person name="Shin-I T."/>
            <person name="Minakuchi Y."/>
            <person name="Kohara Y."/>
            <person name="Fujiyama A."/>
            <person name="Tsuchimoto S."/>
            <person name="Kajiyama S."/>
            <person name="Makigano E."/>
            <person name="Ohmido N."/>
            <person name="Shibagaki N."/>
            <person name="Cartagena J.A."/>
            <person name="Wada N."/>
            <person name="Kohinata T."/>
            <person name="Atefeh A."/>
            <person name="Yuasa S."/>
            <person name="Matsunaga S."/>
            <person name="Fukui K."/>
        </authorList>
    </citation>
    <scope>NUCLEOTIDE SEQUENCE</scope>
    <source>
        <strain evidence="2">Palawan</strain>
    </source>
</reference>
<dbReference type="PANTHER" id="PTHR48475">
    <property type="entry name" value="RIBONUCLEASE H"/>
    <property type="match status" value="1"/>
</dbReference>
<dbReference type="AlphaFoldDB" id="E6NU99"/>
<feature type="non-terminal residue" evidence="2">
    <location>
        <position position="1"/>
    </location>
</feature>
<name>E6NU99_JATCU</name>
<feature type="domain" description="Integrase catalytic" evidence="1">
    <location>
        <begin position="236"/>
        <end position="394"/>
    </location>
</feature>
<evidence type="ECO:0000313" key="2">
    <source>
        <dbReference type="EMBL" id="BAJ53209.1"/>
    </source>
</evidence>
<dbReference type="InterPro" id="IPR012337">
    <property type="entry name" value="RNaseH-like_sf"/>
</dbReference>